<sequence>MEATALVITLSVSVMILLCAHPQNVAAAFLEVIPKRLQFFEYDTVMFYYEGIFNCKVLKGSKGTTICSPTSTGSSCTISNVYPEDSGEWWCDAGGGRRSNSVNITVTAGSVILESPAVPVMEGQTVSLRCRNKTTFSQLPAIFYKDGLFIRNSSAGNMTINSVSKSDEGYYKCNISATGESPESWLTVREAHKETFTTSLIPWIVVTILLSLLLLAVGLIPVVKAYWHRVVLYLSTPTPGSGSAEGPTVSVGSSAAEVRSATYSVVKKNRKKKGDELEDELSRPFYYTLDLDNTQRLVDPGISSNTLIPAPSASPSQFLKEDPFYSTVQ</sequence>
<keyword evidence="4" id="KW-1133">Transmembrane helix</keyword>
<evidence type="ECO:0000256" key="2">
    <source>
        <dbReference type="ARBA" id="ARBA00023157"/>
    </source>
</evidence>
<dbReference type="GO" id="GO:0007166">
    <property type="term" value="P:cell surface receptor signaling pathway"/>
    <property type="evidence" value="ECO:0007669"/>
    <property type="project" value="TreeGrafter"/>
</dbReference>
<feature type="region of interest" description="Disordered" evidence="3">
    <location>
        <begin position="308"/>
        <end position="329"/>
    </location>
</feature>
<keyword evidence="4" id="KW-0812">Transmembrane</keyword>
<evidence type="ECO:0000313" key="7">
    <source>
        <dbReference type="EMBL" id="KAF3698152.1"/>
    </source>
</evidence>
<feature type="signal peptide" evidence="5">
    <location>
        <begin position="1"/>
        <end position="27"/>
    </location>
</feature>
<dbReference type="InterPro" id="IPR036179">
    <property type="entry name" value="Ig-like_dom_sf"/>
</dbReference>
<accession>A0A6G1Q6L3</accession>
<protein>
    <submittedName>
        <fullName evidence="7">Sialoadhesin</fullName>
    </submittedName>
</protein>
<dbReference type="Gene3D" id="2.60.40.10">
    <property type="entry name" value="Immunoglobulins"/>
    <property type="match status" value="2"/>
</dbReference>
<organism evidence="7 8">
    <name type="scientific">Channa argus</name>
    <name type="common">Northern snakehead</name>
    <name type="synonym">Ophicephalus argus</name>
    <dbReference type="NCBI Taxonomy" id="215402"/>
    <lineage>
        <taxon>Eukaryota</taxon>
        <taxon>Metazoa</taxon>
        <taxon>Chordata</taxon>
        <taxon>Craniata</taxon>
        <taxon>Vertebrata</taxon>
        <taxon>Euteleostomi</taxon>
        <taxon>Actinopterygii</taxon>
        <taxon>Neopterygii</taxon>
        <taxon>Teleostei</taxon>
        <taxon>Neoteleostei</taxon>
        <taxon>Acanthomorphata</taxon>
        <taxon>Anabantaria</taxon>
        <taxon>Anabantiformes</taxon>
        <taxon>Channoidei</taxon>
        <taxon>Channidae</taxon>
        <taxon>Channa</taxon>
    </lineage>
</organism>
<name>A0A6G1Q6L3_CHAAH</name>
<keyword evidence="8" id="KW-1185">Reference proteome</keyword>
<feature type="transmembrane region" description="Helical" evidence="4">
    <location>
        <begin position="200"/>
        <end position="223"/>
    </location>
</feature>
<gene>
    <name evidence="7" type="ORF">EXN66_Car013833</name>
</gene>
<dbReference type="SMART" id="SM00409">
    <property type="entry name" value="IG"/>
    <property type="match status" value="2"/>
</dbReference>
<evidence type="ECO:0000256" key="3">
    <source>
        <dbReference type="SAM" id="MobiDB-lite"/>
    </source>
</evidence>
<feature type="compositionally biased region" description="Polar residues" evidence="3">
    <location>
        <begin position="308"/>
        <end position="317"/>
    </location>
</feature>
<evidence type="ECO:0000256" key="5">
    <source>
        <dbReference type="SAM" id="SignalP"/>
    </source>
</evidence>
<evidence type="ECO:0000313" key="8">
    <source>
        <dbReference type="Proteomes" id="UP000503349"/>
    </source>
</evidence>
<dbReference type="GO" id="GO:0004888">
    <property type="term" value="F:transmembrane signaling receptor activity"/>
    <property type="evidence" value="ECO:0007669"/>
    <property type="project" value="TreeGrafter"/>
</dbReference>
<dbReference type="PANTHER" id="PTHR11481">
    <property type="entry name" value="IMMUNOGLOBULIN FC RECEPTOR"/>
    <property type="match status" value="1"/>
</dbReference>
<dbReference type="InterPro" id="IPR013783">
    <property type="entry name" value="Ig-like_fold"/>
</dbReference>
<dbReference type="AlphaFoldDB" id="A0A6G1Q6L3"/>
<reference evidence="8" key="2">
    <citation type="submission" date="2019-02" db="EMBL/GenBank/DDBJ databases">
        <title>Opniocepnalus argus Var Kimnra genome.</title>
        <authorList>
            <person name="Zhou C."/>
            <person name="Xiao S."/>
        </authorList>
    </citation>
    <scope>NUCLEOTIDE SEQUENCE [LARGE SCALE GENOMIC DNA]</scope>
</reference>
<dbReference type="PANTHER" id="PTHR11481:SF64">
    <property type="entry name" value="FC RECEPTOR-LIKE PROTEIN 4"/>
    <property type="match status" value="1"/>
</dbReference>
<keyword evidence="1 5" id="KW-0732">Signal</keyword>
<evidence type="ECO:0000256" key="1">
    <source>
        <dbReference type="ARBA" id="ARBA00022729"/>
    </source>
</evidence>
<keyword evidence="2" id="KW-1015">Disulfide bond</keyword>
<evidence type="ECO:0000256" key="4">
    <source>
        <dbReference type="SAM" id="Phobius"/>
    </source>
</evidence>
<evidence type="ECO:0000259" key="6">
    <source>
        <dbReference type="PROSITE" id="PS50835"/>
    </source>
</evidence>
<dbReference type="EMBL" id="CM015724">
    <property type="protein sequence ID" value="KAF3698152.1"/>
    <property type="molecule type" value="Genomic_DNA"/>
</dbReference>
<dbReference type="InterPro" id="IPR003599">
    <property type="entry name" value="Ig_sub"/>
</dbReference>
<keyword evidence="4" id="KW-0472">Membrane</keyword>
<feature type="domain" description="Ig-like" evidence="6">
    <location>
        <begin position="109"/>
        <end position="187"/>
    </location>
</feature>
<dbReference type="PROSITE" id="PS50835">
    <property type="entry name" value="IG_LIKE"/>
    <property type="match status" value="1"/>
</dbReference>
<dbReference type="Pfam" id="PF13895">
    <property type="entry name" value="Ig_2"/>
    <property type="match status" value="1"/>
</dbReference>
<reference evidence="7 8" key="1">
    <citation type="submission" date="2019-02" db="EMBL/GenBank/DDBJ databases">
        <title>Opniocepnalus argus genome.</title>
        <authorList>
            <person name="Zhou C."/>
            <person name="Xiao S."/>
        </authorList>
    </citation>
    <scope>NUCLEOTIDE SEQUENCE [LARGE SCALE GENOMIC DNA]</scope>
    <source>
        <strain evidence="7">OARG1902GOOAL</strain>
        <tissue evidence="7">Muscle</tissue>
    </source>
</reference>
<feature type="chain" id="PRO_5026154327" evidence="5">
    <location>
        <begin position="28"/>
        <end position="329"/>
    </location>
</feature>
<dbReference type="GO" id="GO:0009897">
    <property type="term" value="C:external side of plasma membrane"/>
    <property type="evidence" value="ECO:0007669"/>
    <property type="project" value="TreeGrafter"/>
</dbReference>
<dbReference type="InterPro" id="IPR050488">
    <property type="entry name" value="Ig_Fc_receptor"/>
</dbReference>
<dbReference type="Proteomes" id="UP000503349">
    <property type="component" value="Chromosome 13"/>
</dbReference>
<dbReference type="InterPro" id="IPR007110">
    <property type="entry name" value="Ig-like_dom"/>
</dbReference>
<dbReference type="SUPFAM" id="SSF48726">
    <property type="entry name" value="Immunoglobulin"/>
    <property type="match status" value="2"/>
</dbReference>
<dbReference type="GO" id="GO:0006955">
    <property type="term" value="P:immune response"/>
    <property type="evidence" value="ECO:0007669"/>
    <property type="project" value="TreeGrafter"/>
</dbReference>
<proteinExistence type="predicted"/>